<name>A0A9X4MJV0_STRSU</name>
<gene>
    <name evidence="2" type="ORF">NOL15_08005</name>
</gene>
<evidence type="ECO:0000259" key="1">
    <source>
        <dbReference type="Pfam" id="PF00561"/>
    </source>
</evidence>
<dbReference type="EMBL" id="JANFML010000026">
    <property type="protein sequence ID" value="MDG4512778.1"/>
    <property type="molecule type" value="Genomic_DNA"/>
</dbReference>
<organism evidence="2 3">
    <name type="scientific">Streptococcus suis</name>
    <dbReference type="NCBI Taxonomy" id="1307"/>
    <lineage>
        <taxon>Bacteria</taxon>
        <taxon>Bacillati</taxon>
        <taxon>Bacillota</taxon>
        <taxon>Bacilli</taxon>
        <taxon>Lactobacillales</taxon>
        <taxon>Streptococcaceae</taxon>
        <taxon>Streptococcus</taxon>
    </lineage>
</organism>
<dbReference type="Pfam" id="PF00561">
    <property type="entry name" value="Abhydrolase_1"/>
    <property type="match status" value="1"/>
</dbReference>
<dbReference type="GO" id="GO:0016787">
    <property type="term" value="F:hydrolase activity"/>
    <property type="evidence" value="ECO:0007669"/>
    <property type="project" value="UniProtKB-KW"/>
</dbReference>
<reference evidence="2" key="1">
    <citation type="submission" date="2022-07" db="EMBL/GenBank/DDBJ databases">
        <title>Whole Genome Sequencing of Streptococcus suis.</title>
        <authorList>
            <person name="Dai X."/>
            <person name="Huang J."/>
            <person name="Wang L."/>
        </authorList>
    </citation>
    <scope>NUCLEOTIDE SEQUENCE</scope>
    <source>
        <strain evidence="2">SFB2</strain>
    </source>
</reference>
<evidence type="ECO:0000313" key="3">
    <source>
        <dbReference type="Proteomes" id="UP001152879"/>
    </source>
</evidence>
<sequence length="249" mass="28707">MKFIEEGLKDAPVIMLIHGMGCSGEHSFRNTVIKLKNEYRTIIVCLDGYDSSEFPFSSISNQSEKIAKYVIEKYNGKIHLILGMSMGGFITIDLLSRFNIECDKVILDSGYMKPWTRFNAKIMSKMVSWGFDKLIKSKSNLIIEKTMQTSMGYCFKKEDLCSDATKVTLKNSEYSCLTYQLPELSKLETMSVEYWYGKKDKNMIEGMKEIKKQLPNMKEICFGDYGHGEFMFEHPEEYADMVIKSVKNC</sequence>
<dbReference type="Gene3D" id="3.40.50.1820">
    <property type="entry name" value="alpha/beta hydrolase"/>
    <property type="match status" value="1"/>
</dbReference>
<dbReference type="SUPFAM" id="SSF53474">
    <property type="entry name" value="alpha/beta-Hydrolases"/>
    <property type="match status" value="1"/>
</dbReference>
<dbReference type="Proteomes" id="UP001152879">
    <property type="component" value="Unassembled WGS sequence"/>
</dbReference>
<keyword evidence="2" id="KW-0378">Hydrolase</keyword>
<feature type="domain" description="AB hydrolase-1" evidence="1">
    <location>
        <begin position="12"/>
        <end position="164"/>
    </location>
</feature>
<evidence type="ECO:0000313" key="2">
    <source>
        <dbReference type="EMBL" id="MDG4512778.1"/>
    </source>
</evidence>
<comment type="caution">
    <text evidence="2">The sequence shown here is derived from an EMBL/GenBank/DDBJ whole genome shotgun (WGS) entry which is preliminary data.</text>
</comment>
<dbReference type="AlphaFoldDB" id="A0A9X4MJV0"/>
<proteinExistence type="predicted"/>
<protein>
    <submittedName>
        <fullName evidence="2">Alpha/beta hydrolase</fullName>
    </submittedName>
</protein>
<dbReference type="InterPro" id="IPR000073">
    <property type="entry name" value="AB_hydrolase_1"/>
</dbReference>
<dbReference type="InterPro" id="IPR029058">
    <property type="entry name" value="AB_hydrolase_fold"/>
</dbReference>
<accession>A0A9X4MJV0</accession>